<dbReference type="Pfam" id="PF13439">
    <property type="entry name" value="Glyco_transf_4"/>
    <property type="match status" value="1"/>
</dbReference>
<sequence>MKIVHVISSLDIGGAENFVVQLANEQSKSDNVSIIALRITDPNKNYIDKIKKGVHLHQLGWTKKYSIKQFINLYILLGKLAPKTIFVHLHNPLYYVYGISILKPKISYVHTIHSSFENWKLVLGYLNKLRFLNNRILHVCVAPTIYKDLKKNLPKLKSTVIPNGIKSHYPERAASEIKTFWNSFSIQPQEGQRFLAIGNINRHKNYKLLSLSFGEVYTKYPGAMCIQIGRETDMILVDELKRINTPNVFLAGPKKSAADFLLDADALIVSSAQEGMPIVILEALSMGVPIISTPAGGIKDIIIDGYNGFLIEDFEVPSLTSAILKFIELSQADKKIMAANAKSCFEDCYEIQKVNQSYQSKSA</sequence>
<dbReference type="EMBL" id="AQRA01000006">
    <property type="protein sequence ID" value="EZH73080.1"/>
    <property type="molecule type" value="Genomic_DNA"/>
</dbReference>
<dbReference type="PANTHER" id="PTHR12526">
    <property type="entry name" value="GLYCOSYLTRANSFERASE"/>
    <property type="match status" value="1"/>
</dbReference>
<dbReference type="Pfam" id="PF00534">
    <property type="entry name" value="Glycos_transf_1"/>
    <property type="match status" value="1"/>
</dbReference>
<reference evidence="3 4" key="1">
    <citation type="submission" date="2014-04" db="EMBL/GenBank/DDBJ databases">
        <title>Aquimarina sp. 22II-S11-z7 Genome Sequencing.</title>
        <authorList>
            <person name="Lai Q."/>
        </authorList>
    </citation>
    <scope>NUCLEOTIDE SEQUENCE [LARGE SCALE GENOMIC DNA]</scope>
    <source>
        <strain evidence="3 4">22II-S11-z7</strain>
    </source>
</reference>
<feature type="domain" description="Glycosyl transferase family 1" evidence="1">
    <location>
        <begin position="188"/>
        <end position="341"/>
    </location>
</feature>
<dbReference type="InterPro" id="IPR028098">
    <property type="entry name" value="Glyco_trans_4-like_N"/>
</dbReference>
<feature type="domain" description="Glycosyltransferase subfamily 4-like N-terminal" evidence="2">
    <location>
        <begin position="12"/>
        <end position="165"/>
    </location>
</feature>
<gene>
    <name evidence="3" type="ORF">ATO12_18895</name>
</gene>
<dbReference type="Gene3D" id="3.40.50.2000">
    <property type="entry name" value="Glycogen Phosphorylase B"/>
    <property type="match status" value="2"/>
</dbReference>
<evidence type="ECO:0000313" key="3">
    <source>
        <dbReference type="EMBL" id="EZH73080.1"/>
    </source>
</evidence>
<proteinExistence type="predicted"/>
<dbReference type="AlphaFoldDB" id="A0A023BSX9"/>
<protein>
    <recommendedName>
        <fullName evidence="5">Glycosyl transferase family 1 domain-containing protein</fullName>
    </recommendedName>
</protein>
<dbReference type="Proteomes" id="UP000023541">
    <property type="component" value="Unassembled WGS sequence"/>
</dbReference>
<dbReference type="OrthoDB" id="1522162at2"/>
<dbReference type="InterPro" id="IPR001296">
    <property type="entry name" value="Glyco_trans_1"/>
</dbReference>
<dbReference type="STRING" id="1317122.ATO12_18895"/>
<evidence type="ECO:0008006" key="5">
    <source>
        <dbReference type="Google" id="ProtNLM"/>
    </source>
</evidence>
<evidence type="ECO:0000259" key="2">
    <source>
        <dbReference type="Pfam" id="PF13439"/>
    </source>
</evidence>
<dbReference type="SUPFAM" id="SSF53756">
    <property type="entry name" value="UDP-Glycosyltransferase/glycogen phosphorylase"/>
    <property type="match status" value="1"/>
</dbReference>
<organism evidence="3 4">
    <name type="scientific">Aquimarina atlantica</name>
    <dbReference type="NCBI Taxonomy" id="1317122"/>
    <lineage>
        <taxon>Bacteria</taxon>
        <taxon>Pseudomonadati</taxon>
        <taxon>Bacteroidota</taxon>
        <taxon>Flavobacteriia</taxon>
        <taxon>Flavobacteriales</taxon>
        <taxon>Flavobacteriaceae</taxon>
        <taxon>Aquimarina</taxon>
    </lineage>
</organism>
<keyword evidence="4" id="KW-1185">Reference proteome</keyword>
<dbReference type="RefSeq" id="WP_034242844.1">
    <property type="nucleotide sequence ID" value="NZ_AQRA01000006.1"/>
</dbReference>
<evidence type="ECO:0000259" key="1">
    <source>
        <dbReference type="Pfam" id="PF00534"/>
    </source>
</evidence>
<dbReference type="PANTHER" id="PTHR12526:SF630">
    <property type="entry name" value="GLYCOSYLTRANSFERASE"/>
    <property type="match status" value="1"/>
</dbReference>
<accession>A0A023BSX9</accession>
<dbReference type="GO" id="GO:0016757">
    <property type="term" value="F:glycosyltransferase activity"/>
    <property type="evidence" value="ECO:0007669"/>
    <property type="project" value="InterPro"/>
</dbReference>
<evidence type="ECO:0000313" key="4">
    <source>
        <dbReference type="Proteomes" id="UP000023541"/>
    </source>
</evidence>
<comment type="caution">
    <text evidence="3">The sequence shown here is derived from an EMBL/GenBank/DDBJ whole genome shotgun (WGS) entry which is preliminary data.</text>
</comment>
<dbReference type="eggNOG" id="COG0438">
    <property type="taxonomic scope" value="Bacteria"/>
</dbReference>
<name>A0A023BSX9_9FLAO</name>